<dbReference type="AlphaFoldDB" id="A0AA95GV46"/>
<dbReference type="RefSeq" id="WP_280626568.1">
    <property type="nucleotide sequence ID" value="NZ_CP123506.1"/>
</dbReference>
<dbReference type="EMBL" id="CP123506">
    <property type="protein sequence ID" value="WGM03405.1"/>
    <property type="molecule type" value="Genomic_DNA"/>
</dbReference>
<dbReference type="InterPro" id="IPR010751">
    <property type="entry name" value="TrfA"/>
</dbReference>
<organism evidence="1 2">
    <name type="scientific">Arsenophonus nasoniae</name>
    <name type="common">son-killer infecting Nasonia vitripennis</name>
    <dbReference type="NCBI Taxonomy" id="638"/>
    <lineage>
        <taxon>Bacteria</taxon>
        <taxon>Pseudomonadati</taxon>
        <taxon>Pseudomonadota</taxon>
        <taxon>Gammaproteobacteria</taxon>
        <taxon>Enterobacterales</taxon>
        <taxon>Morganellaceae</taxon>
        <taxon>Arsenophonus</taxon>
    </lineage>
</organism>
<accession>A0AA95GV46</accession>
<geneLocation type="plasmid" evidence="1 2">
    <name>paPv2</name>
</geneLocation>
<gene>
    <name evidence="1" type="primary">trfA</name>
    <name evidence="1" type="ORF">QE210_18615</name>
</gene>
<name>A0AA95GV46_9GAMM</name>
<keyword evidence="1" id="KW-0614">Plasmid</keyword>
<dbReference type="Proteomes" id="UP001177595">
    <property type="component" value="Plasmid paPv2"/>
</dbReference>
<evidence type="ECO:0000313" key="2">
    <source>
        <dbReference type="Proteomes" id="UP001177595"/>
    </source>
</evidence>
<dbReference type="Pfam" id="PF07042">
    <property type="entry name" value="TrfA"/>
    <property type="match status" value="1"/>
</dbReference>
<evidence type="ECO:0000313" key="1">
    <source>
        <dbReference type="EMBL" id="WGM03405.1"/>
    </source>
</evidence>
<protein>
    <submittedName>
        <fullName evidence="1">Plasmid replication initiator TrfA</fullName>
    </submittedName>
</protein>
<reference evidence="1" key="1">
    <citation type="submission" date="2023-04" db="EMBL/GenBank/DDBJ databases">
        <title>Genome dynamics across the evolutionary transition to endosymbiosis.</title>
        <authorList>
            <person name="Siozios S."/>
            <person name="Nadal-Jimenez P."/>
            <person name="Azagi T."/>
            <person name="Sprong H."/>
            <person name="Frost C.L."/>
            <person name="Parratt S.R."/>
            <person name="Taylor G."/>
            <person name="Brettell L."/>
            <person name="Lew K.C."/>
            <person name="Croft L."/>
            <person name="King K.C."/>
            <person name="Brockhurst M.A."/>
            <person name="Hypsa V."/>
            <person name="Novakova E."/>
            <person name="Darby A.C."/>
            <person name="Hurst G.D.D."/>
        </authorList>
    </citation>
    <scope>NUCLEOTIDE SEQUENCE</scope>
    <source>
        <strain evidence="1">APv</strain>
        <plasmid evidence="1">paPv2</plasmid>
    </source>
</reference>
<proteinExistence type="predicted"/>
<sequence length="225" mass="26250">MPRNRAPLPRCSRQRRAYVLKASFNDYTVKYTGEQLDQSDLDVWLECLSRYKQTPLGYTIRFSSYEFLKAIKRNTGKSQYNWLHDTLNRMQSSGIHLSDGKYTYIGSLINEVYRDEETGENCLVLNPKIIACFGDSSWTGVIRDLRLQLKGKPLTKWLYGFYSSHTKPLAIKVETLKKLCGSKRGELYKFRYDLKKALIELSSVTKWYCEIDKTDKIIIKKGKIQ</sequence>